<dbReference type="GO" id="GO:0005737">
    <property type="term" value="C:cytoplasm"/>
    <property type="evidence" value="ECO:0007669"/>
    <property type="project" value="UniProtKB-SubCell"/>
</dbReference>
<dbReference type="PANTHER" id="PTHR21162">
    <property type="entry name" value="P53 AND DNA DAMAGE-REGULATED PROTEIN"/>
    <property type="match status" value="1"/>
</dbReference>
<dbReference type="InterPro" id="IPR030482">
    <property type="entry name" value="PDRG1"/>
</dbReference>
<protein>
    <submittedName>
        <fullName evidence="5">p53 and DNA damage-regulated protein 1</fullName>
    </submittedName>
</protein>
<evidence type="ECO:0000256" key="1">
    <source>
        <dbReference type="ARBA" id="ARBA00004496"/>
    </source>
</evidence>
<keyword evidence="2" id="KW-0963">Cytoplasm</keyword>
<feature type="coiled-coil region" evidence="4">
    <location>
        <begin position="31"/>
        <end position="96"/>
    </location>
</feature>
<keyword evidence="3" id="KW-0143">Chaperone</keyword>
<dbReference type="PANTHER" id="PTHR21162:SF0">
    <property type="entry name" value="P53 AND DNA DAMAGE-REGULATED PROTEIN 1"/>
    <property type="match status" value="1"/>
</dbReference>
<keyword evidence="4" id="KW-0175">Coiled coil</keyword>
<gene>
    <name evidence="5" type="primary">Pdrg1</name>
    <name evidence="5" type="ORF">g.47705</name>
</gene>
<dbReference type="AlphaFoldDB" id="A0A0A1X633"/>
<organism evidence="5">
    <name type="scientific">Zeugodacus cucurbitae</name>
    <name type="common">Melon fruit fly</name>
    <name type="synonym">Bactrocera cucurbitae</name>
    <dbReference type="NCBI Taxonomy" id="28588"/>
    <lineage>
        <taxon>Eukaryota</taxon>
        <taxon>Metazoa</taxon>
        <taxon>Ecdysozoa</taxon>
        <taxon>Arthropoda</taxon>
        <taxon>Hexapoda</taxon>
        <taxon>Insecta</taxon>
        <taxon>Pterygota</taxon>
        <taxon>Neoptera</taxon>
        <taxon>Endopterygota</taxon>
        <taxon>Diptera</taxon>
        <taxon>Brachycera</taxon>
        <taxon>Muscomorpha</taxon>
        <taxon>Tephritoidea</taxon>
        <taxon>Tephritidae</taxon>
        <taxon>Zeugodacus</taxon>
        <taxon>Zeugodacus</taxon>
    </lineage>
</organism>
<evidence type="ECO:0000256" key="3">
    <source>
        <dbReference type="ARBA" id="ARBA00023186"/>
    </source>
</evidence>
<name>A0A0A1X633_ZEUCU</name>
<proteinExistence type="predicted"/>
<evidence type="ECO:0000313" key="5">
    <source>
        <dbReference type="EMBL" id="JAD06205.1"/>
    </source>
</evidence>
<evidence type="ECO:0000256" key="4">
    <source>
        <dbReference type="SAM" id="Coils"/>
    </source>
</evidence>
<evidence type="ECO:0000256" key="2">
    <source>
        <dbReference type="ARBA" id="ARBA00022490"/>
    </source>
</evidence>
<dbReference type="CDD" id="cd22860">
    <property type="entry name" value="PDRG1"/>
    <property type="match status" value="1"/>
</dbReference>
<dbReference type="EMBL" id="GBXI01008087">
    <property type="protein sequence ID" value="JAD06205.1"/>
    <property type="molecule type" value="Transcribed_RNA"/>
</dbReference>
<reference evidence="5" key="1">
    <citation type="submission" date="2014-11" db="EMBL/GenBank/DDBJ databases">
        <authorList>
            <person name="Geib S."/>
        </authorList>
    </citation>
    <scope>NUCLEOTIDE SEQUENCE</scope>
</reference>
<accession>A0A0A1X633</accession>
<reference evidence="5" key="2">
    <citation type="journal article" date="2015" name="Gigascience">
        <title>Reconstructing a comprehensive transcriptome assembly of a white-pupal translocated strain of the pest fruit fly Bactrocera cucurbitae.</title>
        <authorList>
            <person name="Sim S.B."/>
            <person name="Calla B."/>
            <person name="Hall B."/>
            <person name="DeRego T."/>
            <person name="Geib S.M."/>
        </authorList>
    </citation>
    <scope>NUCLEOTIDE SEQUENCE</scope>
</reference>
<dbReference type="SUPFAM" id="SSF46579">
    <property type="entry name" value="Prefoldin"/>
    <property type="match status" value="1"/>
</dbReference>
<feature type="non-terminal residue" evidence="5">
    <location>
        <position position="1"/>
    </location>
</feature>
<sequence length="136" mass="15984">KMSKTDEQKTVEIIKSTEEVADKILMNKQELVELDKRRQQTREAIRELEKHEAKAEKKVWITVGSMLVKMEREKALKLLKNDQKQIEREINIITSDQKILVNKHRDLEHFSPYSGTQLKALDRKEFAALKANLPLF</sequence>
<comment type="subcellular location">
    <subcellularLocation>
        <location evidence="1">Cytoplasm</location>
    </subcellularLocation>
</comment>